<evidence type="ECO:0000256" key="1">
    <source>
        <dbReference type="ARBA" id="ARBA00022603"/>
    </source>
</evidence>
<comment type="caution">
    <text evidence="4">The sequence shown here is derived from an EMBL/GenBank/DDBJ whole genome shotgun (WGS) entry which is preliminary data.</text>
</comment>
<evidence type="ECO:0000256" key="2">
    <source>
        <dbReference type="ARBA" id="ARBA00022679"/>
    </source>
</evidence>
<proteinExistence type="predicted"/>
<accession>A0A2J4R421</accession>
<feature type="non-terminal residue" evidence="4">
    <location>
        <position position="56"/>
    </location>
</feature>
<dbReference type="GO" id="GO:0008168">
    <property type="term" value="F:methyltransferase activity"/>
    <property type="evidence" value="ECO:0007669"/>
    <property type="project" value="UniProtKB-KW"/>
</dbReference>
<keyword evidence="1 4" id="KW-0489">Methyltransferase</keyword>
<dbReference type="InterPro" id="IPR036589">
    <property type="entry name" value="HCY_dom_sf"/>
</dbReference>
<organism evidence="4 5">
    <name type="scientific">Klebsiella michiganensis</name>
    <dbReference type="NCBI Taxonomy" id="1134687"/>
    <lineage>
        <taxon>Bacteria</taxon>
        <taxon>Pseudomonadati</taxon>
        <taxon>Pseudomonadota</taxon>
        <taxon>Gammaproteobacteria</taxon>
        <taxon>Enterobacterales</taxon>
        <taxon>Enterobacteriaceae</taxon>
        <taxon>Klebsiella/Raoultella group</taxon>
        <taxon>Klebsiella</taxon>
    </lineage>
</organism>
<keyword evidence="2 4" id="KW-0808">Transferase</keyword>
<feature type="domain" description="Hcy-binding" evidence="3">
    <location>
        <begin position="17"/>
        <end position="55"/>
    </location>
</feature>
<dbReference type="InterPro" id="IPR003726">
    <property type="entry name" value="HCY_dom"/>
</dbReference>
<gene>
    <name evidence="4" type="ORF">CWN50_16170</name>
</gene>
<name>A0A2J4R421_9ENTR</name>
<dbReference type="Gene3D" id="3.20.20.330">
    <property type="entry name" value="Homocysteine-binding-like domain"/>
    <property type="match status" value="1"/>
</dbReference>
<dbReference type="Proteomes" id="UP000234505">
    <property type="component" value="Unassembled WGS sequence"/>
</dbReference>
<evidence type="ECO:0000259" key="3">
    <source>
        <dbReference type="Pfam" id="PF02574"/>
    </source>
</evidence>
<dbReference type="AlphaFoldDB" id="A0A2J4R421"/>
<dbReference type="EMBL" id="PIDS01000532">
    <property type="protein sequence ID" value="PLL38050.1"/>
    <property type="molecule type" value="Genomic_DNA"/>
</dbReference>
<protein>
    <submittedName>
        <fullName evidence="4">Homocysteine S-methyltransferase</fullName>
    </submittedName>
</protein>
<reference evidence="4 5" key="2">
    <citation type="submission" date="2018-01" db="EMBL/GenBank/DDBJ databases">
        <title>Genomic study of Klebsiella pneumoniae.</title>
        <authorList>
            <person name="Yang Y."/>
            <person name="Bicalho R."/>
        </authorList>
    </citation>
    <scope>NUCLEOTIDE SEQUENCE [LARGE SCALE GENOMIC DNA]</scope>
    <source>
        <strain evidence="4 5">A11</strain>
    </source>
</reference>
<evidence type="ECO:0000313" key="5">
    <source>
        <dbReference type="Proteomes" id="UP000234505"/>
    </source>
</evidence>
<sequence>MSQNNPLTVLLEAKPFILLDGAMATELEARGCNLADSLWSAKVLVDNPELIREVHL</sequence>
<dbReference type="SUPFAM" id="SSF82282">
    <property type="entry name" value="Homocysteine S-methyltransferase"/>
    <property type="match status" value="1"/>
</dbReference>
<reference evidence="4 5" key="1">
    <citation type="submission" date="2017-11" db="EMBL/GenBank/DDBJ databases">
        <authorList>
            <person name="Han C.G."/>
        </authorList>
    </citation>
    <scope>NUCLEOTIDE SEQUENCE [LARGE SCALE GENOMIC DNA]</scope>
    <source>
        <strain evidence="4 5">A11</strain>
    </source>
</reference>
<dbReference type="GO" id="GO:0032259">
    <property type="term" value="P:methylation"/>
    <property type="evidence" value="ECO:0007669"/>
    <property type="project" value="UniProtKB-KW"/>
</dbReference>
<evidence type="ECO:0000313" key="4">
    <source>
        <dbReference type="EMBL" id="PLL38050.1"/>
    </source>
</evidence>
<dbReference type="Pfam" id="PF02574">
    <property type="entry name" value="S-methyl_trans"/>
    <property type="match status" value="1"/>
</dbReference>